<dbReference type="Gene3D" id="1.10.10.10">
    <property type="entry name" value="Winged helix-like DNA-binding domain superfamily/Winged helix DNA-binding domain"/>
    <property type="match status" value="1"/>
</dbReference>
<sequence length="153" mass="17618">MNPMRRMSKQLIQMNKVYLDVIAQELTQCGLTIPQMFVLGPVIEAPRTIGEISRLIDLSYSTVSGIVDRLERDGYVKRVRDEKDRRIVWVELADTPEAITQRIPFMQGGYFDKLFDGMSSQEVEDVCRSLTILTHYLEKRQQSFPKKGGSCTR</sequence>
<gene>
    <name evidence="3" type="ORF">BSPP4475_05050</name>
</gene>
<name>A0AA48M8S5_9BACL</name>
<dbReference type="Proteomes" id="UP001189619">
    <property type="component" value="Chromosome"/>
</dbReference>
<protein>
    <submittedName>
        <fullName evidence="3">Transcriptional regulator</fullName>
    </submittedName>
</protein>
<proteinExistence type="predicted"/>
<dbReference type="Pfam" id="PF12802">
    <property type="entry name" value="MarR_2"/>
    <property type="match status" value="1"/>
</dbReference>
<dbReference type="PANTHER" id="PTHR33164:SF89">
    <property type="entry name" value="MARR FAMILY REGULATORY PROTEIN"/>
    <property type="match status" value="1"/>
</dbReference>
<evidence type="ECO:0000259" key="2">
    <source>
        <dbReference type="PROSITE" id="PS50995"/>
    </source>
</evidence>
<evidence type="ECO:0000256" key="1">
    <source>
        <dbReference type="ARBA" id="ARBA00023125"/>
    </source>
</evidence>
<dbReference type="InterPro" id="IPR011991">
    <property type="entry name" value="ArsR-like_HTH"/>
</dbReference>
<keyword evidence="1" id="KW-0238">DNA-binding</keyword>
<feature type="domain" description="HTH marR-type" evidence="2">
    <location>
        <begin position="1"/>
        <end position="142"/>
    </location>
</feature>
<dbReference type="InterPro" id="IPR036388">
    <property type="entry name" value="WH-like_DNA-bd_sf"/>
</dbReference>
<dbReference type="GO" id="GO:0006950">
    <property type="term" value="P:response to stress"/>
    <property type="evidence" value="ECO:0007669"/>
    <property type="project" value="TreeGrafter"/>
</dbReference>
<dbReference type="InterPro" id="IPR000835">
    <property type="entry name" value="HTH_MarR-typ"/>
</dbReference>
<evidence type="ECO:0000313" key="4">
    <source>
        <dbReference type="Proteomes" id="UP001189619"/>
    </source>
</evidence>
<dbReference type="GO" id="GO:0003700">
    <property type="term" value="F:DNA-binding transcription factor activity"/>
    <property type="evidence" value="ECO:0007669"/>
    <property type="project" value="InterPro"/>
</dbReference>
<dbReference type="PANTHER" id="PTHR33164">
    <property type="entry name" value="TRANSCRIPTIONAL REGULATOR, MARR FAMILY"/>
    <property type="match status" value="1"/>
</dbReference>
<dbReference type="RefSeq" id="WP_171567348.1">
    <property type="nucleotide sequence ID" value="NZ_JAUSVZ010000014.1"/>
</dbReference>
<dbReference type="InterPro" id="IPR036390">
    <property type="entry name" value="WH_DNA-bd_sf"/>
</dbReference>
<evidence type="ECO:0000313" key="3">
    <source>
        <dbReference type="EMBL" id="CAJ1001695.1"/>
    </source>
</evidence>
<dbReference type="EMBL" id="OY569118">
    <property type="protein sequence ID" value="CAJ1001695.1"/>
    <property type="molecule type" value="Genomic_DNA"/>
</dbReference>
<dbReference type="GO" id="GO:0003677">
    <property type="term" value="F:DNA binding"/>
    <property type="evidence" value="ECO:0007669"/>
    <property type="project" value="UniProtKB-KW"/>
</dbReference>
<dbReference type="KEGG" id="bayd:BSPP4475_05050"/>
<reference evidence="3" key="1">
    <citation type="submission" date="2023-07" db="EMBL/GenBank/DDBJ databases">
        <authorList>
            <person name="Ivanov I."/>
            <person name="Teneva D."/>
            <person name="Stoikov I."/>
        </authorList>
    </citation>
    <scope>NUCLEOTIDE SEQUENCE</scope>
    <source>
        <strain evidence="3">4475</strain>
    </source>
</reference>
<accession>A0AA48M8S5</accession>
<dbReference type="CDD" id="cd00090">
    <property type="entry name" value="HTH_ARSR"/>
    <property type="match status" value="1"/>
</dbReference>
<dbReference type="InterPro" id="IPR039422">
    <property type="entry name" value="MarR/SlyA-like"/>
</dbReference>
<keyword evidence="4" id="KW-1185">Reference proteome</keyword>
<dbReference type="PRINTS" id="PR00598">
    <property type="entry name" value="HTHMARR"/>
</dbReference>
<organism evidence="3 4">
    <name type="scientific">Brevibacillus aydinogluensis</name>
    <dbReference type="NCBI Taxonomy" id="927786"/>
    <lineage>
        <taxon>Bacteria</taxon>
        <taxon>Bacillati</taxon>
        <taxon>Bacillota</taxon>
        <taxon>Bacilli</taxon>
        <taxon>Bacillales</taxon>
        <taxon>Paenibacillaceae</taxon>
        <taxon>Brevibacillus</taxon>
    </lineage>
</organism>
<dbReference type="PROSITE" id="PS50995">
    <property type="entry name" value="HTH_MARR_2"/>
    <property type="match status" value="1"/>
</dbReference>
<dbReference type="SUPFAM" id="SSF46785">
    <property type="entry name" value="Winged helix' DNA-binding domain"/>
    <property type="match status" value="1"/>
</dbReference>
<dbReference type="AlphaFoldDB" id="A0AA48M8S5"/>
<dbReference type="SMART" id="SM00347">
    <property type="entry name" value="HTH_MARR"/>
    <property type="match status" value="1"/>
</dbReference>